<evidence type="ECO:0000313" key="13">
    <source>
        <dbReference type="Ensembl" id="ENSBIXP00005015829.1"/>
    </source>
</evidence>
<dbReference type="Pfam" id="PF00074">
    <property type="entry name" value="RnaseA"/>
    <property type="match status" value="1"/>
</dbReference>
<dbReference type="Ensembl" id="ENSBIXT00005026873.1">
    <property type="protein sequence ID" value="ENSBIXP00005015829.1"/>
    <property type="gene ID" value="ENSBIXG00005019601.1"/>
</dbReference>
<evidence type="ECO:0000259" key="12">
    <source>
        <dbReference type="SMART" id="SM00092"/>
    </source>
</evidence>
<dbReference type="SUPFAM" id="SSF53167">
    <property type="entry name" value="Purine and uridine phosphorylases"/>
    <property type="match status" value="1"/>
</dbReference>
<dbReference type="GO" id="GO:0050830">
    <property type="term" value="P:defense response to Gram-positive bacterium"/>
    <property type="evidence" value="ECO:0007669"/>
    <property type="project" value="TreeGrafter"/>
</dbReference>
<evidence type="ECO:0000256" key="5">
    <source>
        <dbReference type="ARBA" id="ARBA00022729"/>
    </source>
</evidence>
<dbReference type="GeneTree" id="ENSGT00950000182991"/>
<keyword evidence="4" id="KW-0964">Secreted</keyword>
<evidence type="ECO:0000256" key="6">
    <source>
        <dbReference type="ARBA" id="ARBA00022889"/>
    </source>
</evidence>
<dbReference type="GO" id="GO:0007338">
    <property type="term" value="P:single fertilization"/>
    <property type="evidence" value="ECO:0007669"/>
    <property type="project" value="UniProtKB-KW"/>
</dbReference>
<evidence type="ECO:0000256" key="1">
    <source>
        <dbReference type="ARBA" id="ARBA00004613"/>
    </source>
</evidence>
<keyword evidence="11" id="KW-1133">Transmembrane helix</keyword>
<keyword evidence="5" id="KW-0732">Signal</keyword>
<dbReference type="GO" id="GO:0003824">
    <property type="term" value="F:catalytic activity"/>
    <property type="evidence" value="ECO:0007669"/>
    <property type="project" value="InterPro"/>
</dbReference>
<comment type="subcellular location">
    <subcellularLocation>
        <location evidence="1">Secreted</location>
    </subcellularLocation>
</comment>
<dbReference type="Gene3D" id="3.40.50.1580">
    <property type="entry name" value="Nucleoside phosphorylase domain"/>
    <property type="match status" value="1"/>
</dbReference>
<organism evidence="13 14">
    <name type="scientific">Bos indicus x Bos taurus</name>
    <name type="common">Hybrid cattle</name>
    <dbReference type="NCBI Taxonomy" id="30522"/>
    <lineage>
        <taxon>Eukaryota</taxon>
        <taxon>Metazoa</taxon>
        <taxon>Chordata</taxon>
        <taxon>Craniata</taxon>
        <taxon>Vertebrata</taxon>
        <taxon>Euteleostomi</taxon>
        <taxon>Mammalia</taxon>
        <taxon>Eutheria</taxon>
        <taxon>Laurasiatheria</taxon>
        <taxon>Artiodactyla</taxon>
        <taxon>Ruminantia</taxon>
        <taxon>Pecora</taxon>
        <taxon>Bovidae</taxon>
        <taxon>Bovinae</taxon>
        <taxon>Bos</taxon>
    </lineage>
</organism>
<dbReference type="SMART" id="SM00092">
    <property type="entry name" value="RNAse_Pc"/>
    <property type="match status" value="1"/>
</dbReference>
<keyword evidence="6" id="KW-0130">Cell adhesion</keyword>
<dbReference type="GO" id="GO:0005576">
    <property type="term" value="C:extracellular region"/>
    <property type="evidence" value="ECO:0007669"/>
    <property type="project" value="UniProtKB-SubCell"/>
</dbReference>
<evidence type="ECO:0000256" key="3">
    <source>
        <dbReference type="ARBA" id="ARBA00021355"/>
    </source>
</evidence>
<dbReference type="PANTHER" id="PTHR11437">
    <property type="entry name" value="RIBONUCLEASE"/>
    <property type="match status" value="1"/>
</dbReference>
<dbReference type="GO" id="GO:0007155">
    <property type="term" value="P:cell adhesion"/>
    <property type="evidence" value="ECO:0007669"/>
    <property type="project" value="UniProtKB-KW"/>
</dbReference>
<gene>
    <name evidence="13" type="primary">LOC113900017</name>
</gene>
<keyword evidence="7" id="KW-0325">Glycoprotein</keyword>
<name>A0A4W2GB32_BOBOX</name>
<evidence type="ECO:0000313" key="14">
    <source>
        <dbReference type="Proteomes" id="UP000429181"/>
    </source>
</evidence>
<dbReference type="PANTHER" id="PTHR11437:SF63">
    <property type="entry name" value="INACTIVE RIBONUCLEASE-LIKE PROTEIN 10"/>
    <property type="match status" value="1"/>
</dbReference>
<dbReference type="SUPFAM" id="SSF54076">
    <property type="entry name" value="RNase A-like"/>
    <property type="match status" value="1"/>
</dbReference>
<protein>
    <recommendedName>
        <fullName evidence="3">Inactive ribonuclease-like protein 10</fullName>
    </recommendedName>
    <alternativeName>
        <fullName evidence="10">Protein Train A</fullName>
    </alternativeName>
</protein>
<dbReference type="GO" id="GO:0003676">
    <property type="term" value="F:nucleic acid binding"/>
    <property type="evidence" value="ECO:0007669"/>
    <property type="project" value="InterPro"/>
</dbReference>
<sequence>METQPMAEYSLAIGWGLWRWGYNEPARCSCWVGNTVLLEPAQLSGADINREGQTHREGVFGTMANGYTYEDYQDTAKWLLSHTEQRPQVAVICGSGLGGLVNKLTQAQTFDYSEIPNFPESTGKMKLTLVQIFFMMLLLLLGLGVGLGVGLQMAAAVLEESDQLLDEFLSSDSQDKAEATKEGLASRSTETLLVSNKEVVQPEDTIISEDEVGGDRMLRAEVLLHSNKDYLRSDVMDRECNALMALKVKSKDHTCIPQYIFIHEELDAVKAVCKSPAVACDLKGGKCHKSPRPFDLTFCKLSKSGQVIPHCNYVTFILEKYILMSCSDMKVQITS</sequence>
<dbReference type="InterPro" id="IPR036816">
    <property type="entry name" value="RNaseA-like_dom_sf"/>
</dbReference>
<evidence type="ECO:0000256" key="2">
    <source>
        <dbReference type="ARBA" id="ARBA00005600"/>
    </source>
</evidence>
<reference evidence="13 14" key="1">
    <citation type="submission" date="2018-11" db="EMBL/GenBank/DDBJ databases">
        <title>Haplotype-resolved cattle genomes.</title>
        <authorList>
            <person name="Low W.Y."/>
            <person name="Tearle R."/>
            <person name="Bickhart D.M."/>
            <person name="Rosen B.D."/>
            <person name="Koren S."/>
            <person name="Rhie A."/>
            <person name="Hiendleder S."/>
            <person name="Phillippy A.M."/>
            <person name="Smith T.P.L."/>
            <person name="Williams J.L."/>
        </authorList>
    </citation>
    <scope>NUCLEOTIDE SEQUENCE [LARGE SCALE GENOMIC DNA]</scope>
</reference>
<evidence type="ECO:0000256" key="10">
    <source>
        <dbReference type="ARBA" id="ARBA00083639"/>
    </source>
</evidence>
<accession>A0A4W2GB32</accession>
<keyword evidence="11" id="KW-0812">Transmembrane</keyword>
<feature type="transmembrane region" description="Helical" evidence="11">
    <location>
        <begin position="132"/>
        <end position="158"/>
    </location>
</feature>
<comment type="function">
    <text evidence="9">Secreted proximal epididymal protein required for post-testicular sperm maturation and male fertility. May be involved in sperm adhesion to the egg zona pellucida. Does not have ribonuclease activity.</text>
</comment>
<feature type="domain" description="Ribonuclease A-domain" evidence="12">
    <location>
        <begin position="216"/>
        <end position="331"/>
    </location>
</feature>
<proteinExistence type="inferred from homology"/>
<evidence type="ECO:0000256" key="4">
    <source>
        <dbReference type="ARBA" id="ARBA00022525"/>
    </source>
</evidence>
<dbReference type="Proteomes" id="UP000429181">
    <property type="component" value="Chromosome 10"/>
</dbReference>
<keyword evidence="11" id="KW-0472">Membrane</keyword>
<dbReference type="InterPro" id="IPR001427">
    <property type="entry name" value="RNaseA"/>
</dbReference>
<dbReference type="GO" id="GO:0009116">
    <property type="term" value="P:nucleoside metabolic process"/>
    <property type="evidence" value="ECO:0007669"/>
    <property type="project" value="InterPro"/>
</dbReference>
<evidence type="ECO:0000256" key="11">
    <source>
        <dbReference type="SAM" id="Phobius"/>
    </source>
</evidence>
<evidence type="ECO:0000256" key="8">
    <source>
        <dbReference type="ARBA" id="ARBA00023279"/>
    </source>
</evidence>
<reference evidence="13" key="2">
    <citation type="submission" date="2025-08" db="UniProtKB">
        <authorList>
            <consortium name="Ensembl"/>
        </authorList>
    </citation>
    <scope>IDENTIFICATION</scope>
</reference>
<evidence type="ECO:0000256" key="7">
    <source>
        <dbReference type="ARBA" id="ARBA00023180"/>
    </source>
</evidence>
<comment type="similarity">
    <text evidence="2">Belongs to the pancreatic ribonuclease family.</text>
</comment>
<dbReference type="AlphaFoldDB" id="A0A4W2GB32"/>
<evidence type="ECO:0000256" key="9">
    <source>
        <dbReference type="ARBA" id="ARBA00045197"/>
    </source>
</evidence>
<dbReference type="FunFam" id="3.10.130.10:FF:000002">
    <property type="entry name" value="Inactive ribonuclease-like protein 10"/>
    <property type="match status" value="1"/>
</dbReference>
<dbReference type="PRINTS" id="PR00794">
    <property type="entry name" value="RIBONUCLEASE"/>
</dbReference>
<dbReference type="CDD" id="cd00163">
    <property type="entry name" value="RNase_A"/>
    <property type="match status" value="1"/>
</dbReference>
<dbReference type="InterPro" id="IPR035994">
    <property type="entry name" value="Nucleoside_phosphorylase_sf"/>
</dbReference>
<keyword evidence="8" id="KW-0278">Fertilization</keyword>
<dbReference type="Gene3D" id="3.10.130.10">
    <property type="entry name" value="Ribonuclease A-like domain"/>
    <property type="match status" value="1"/>
</dbReference>
<dbReference type="InterPro" id="IPR023412">
    <property type="entry name" value="RNaseA_domain"/>
</dbReference>